<dbReference type="Pfam" id="PF13333">
    <property type="entry name" value="rve_2"/>
    <property type="match status" value="1"/>
</dbReference>
<evidence type="ECO:0000259" key="2">
    <source>
        <dbReference type="PROSITE" id="PS50994"/>
    </source>
</evidence>
<dbReference type="RefSeq" id="WP_272013441.1">
    <property type="nucleotide sequence ID" value="NZ_JAQNCK010000062.1"/>
</dbReference>
<comment type="caution">
    <text evidence="3">The sequence shown here is derived from an EMBL/GenBank/DDBJ whole genome shotgun (WGS) entry which is preliminary data.</text>
</comment>
<evidence type="ECO:0000256" key="1">
    <source>
        <dbReference type="ARBA" id="ARBA00002286"/>
    </source>
</evidence>
<dbReference type="Gene3D" id="3.30.420.10">
    <property type="entry name" value="Ribonuclease H-like superfamily/Ribonuclease H"/>
    <property type="match status" value="1"/>
</dbReference>
<organism evidence="3 4">
    <name type="scientific">Faecalitalea cylindroides</name>
    <dbReference type="NCBI Taxonomy" id="39483"/>
    <lineage>
        <taxon>Bacteria</taxon>
        <taxon>Bacillati</taxon>
        <taxon>Bacillota</taxon>
        <taxon>Erysipelotrichia</taxon>
        <taxon>Erysipelotrichales</taxon>
        <taxon>Erysipelotrichaceae</taxon>
        <taxon>Faecalitalea</taxon>
    </lineage>
</organism>
<dbReference type="GO" id="GO:0003676">
    <property type="term" value="F:nucleic acid binding"/>
    <property type="evidence" value="ECO:0007669"/>
    <property type="project" value="InterPro"/>
</dbReference>
<dbReference type="AlphaFoldDB" id="A0AAW6FU72"/>
<dbReference type="InterPro" id="IPR036397">
    <property type="entry name" value="RNaseH_sf"/>
</dbReference>
<dbReference type="Proteomes" id="UP001220658">
    <property type="component" value="Unassembled WGS sequence"/>
</dbReference>
<dbReference type="GO" id="GO:0015074">
    <property type="term" value="P:DNA integration"/>
    <property type="evidence" value="ECO:0007669"/>
    <property type="project" value="InterPro"/>
</dbReference>
<dbReference type="InterPro" id="IPR048020">
    <property type="entry name" value="Transpos_IS3"/>
</dbReference>
<dbReference type="PANTHER" id="PTHR46889:SF4">
    <property type="entry name" value="TRANSPOSASE INSO FOR INSERTION SEQUENCE ELEMENT IS911B-RELATED"/>
    <property type="match status" value="1"/>
</dbReference>
<dbReference type="Pfam" id="PF00665">
    <property type="entry name" value="rve"/>
    <property type="match status" value="1"/>
</dbReference>
<dbReference type="PANTHER" id="PTHR46889">
    <property type="entry name" value="TRANSPOSASE INSF FOR INSERTION SEQUENCE IS3B-RELATED"/>
    <property type="match status" value="1"/>
</dbReference>
<dbReference type="SUPFAM" id="SSF53098">
    <property type="entry name" value="Ribonuclease H-like"/>
    <property type="match status" value="1"/>
</dbReference>
<dbReference type="InterPro" id="IPR025948">
    <property type="entry name" value="HTH-like_dom"/>
</dbReference>
<dbReference type="InterPro" id="IPR012337">
    <property type="entry name" value="RNaseH-like_sf"/>
</dbReference>
<accession>A0AAW6FU72</accession>
<evidence type="ECO:0000313" key="4">
    <source>
        <dbReference type="Proteomes" id="UP001220658"/>
    </source>
</evidence>
<dbReference type="EMBL" id="JAQNCK010000062">
    <property type="protein sequence ID" value="MDC0829331.1"/>
    <property type="molecule type" value="Genomic_DNA"/>
</dbReference>
<dbReference type="PROSITE" id="PS50994">
    <property type="entry name" value="INTEGRASE"/>
    <property type="match status" value="1"/>
</dbReference>
<gene>
    <name evidence="3" type="ORF">POG00_11560</name>
</gene>
<evidence type="ECO:0000313" key="3">
    <source>
        <dbReference type="EMBL" id="MDC0829331.1"/>
    </source>
</evidence>
<dbReference type="InterPro" id="IPR001584">
    <property type="entry name" value="Integrase_cat-core"/>
</dbReference>
<protein>
    <submittedName>
        <fullName evidence="3">IS3 family transposase</fullName>
    </submittedName>
</protein>
<reference evidence="3" key="1">
    <citation type="submission" date="2023-01" db="EMBL/GenBank/DDBJ databases">
        <title>Human gut microbiome strain richness.</title>
        <authorList>
            <person name="Chen-Liaw A."/>
        </authorList>
    </citation>
    <scope>NUCLEOTIDE SEQUENCE</scope>
    <source>
        <strain evidence="3">D55st1_G4_D55t1_190419</strain>
    </source>
</reference>
<feature type="domain" description="Integrase catalytic" evidence="2">
    <location>
        <begin position="106"/>
        <end position="270"/>
    </location>
</feature>
<dbReference type="NCBIfam" id="NF033516">
    <property type="entry name" value="transpos_IS3"/>
    <property type="match status" value="1"/>
</dbReference>
<dbReference type="InterPro" id="IPR050900">
    <property type="entry name" value="Transposase_IS3/IS150/IS904"/>
</dbReference>
<sequence>MCRCLGVKRANYYKWLHHERSQFDKRWNLLIETVRAYHETYDHKLGYRMMKDYINHDKGTAYTEYQVYKVMRYLDIKSRIRQKRHNCTVRAKDAKAAPNVLNRDFNAAIPNEKWVTDVTEFKYGNRFEHKLYLSVILDLYDRFPVSKKYGDSNNNVLVHNTFDKAVEAYPEAHPLFHSDAGFQYTSPSFQNKLREHGMIQSMSRIGCCIDNGPMEGFWGILKCEMYYGKHYRTKEELIYALEEWFHYYTYERYQRRFGVRTPYEVRSEALKAETPAEYKIPENKRIMKYKQEHYKSRQATIYKKSIRHDN</sequence>
<comment type="function">
    <text evidence="1">Involved in the transposition of the insertion sequence.</text>
</comment>
<proteinExistence type="predicted"/>
<feature type="non-terminal residue" evidence="3">
    <location>
        <position position="310"/>
    </location>
</feature>
<dbReference type="Pfam" id="PF13276">
    <property type="entry name" value="HTH_21"/>
    <property type="match status" value="1"/>
</dbReference>
<name>A0AAW6FU72_9FIRM</name>